<dbReference type="InParanoid" id="A0A6L2PC10"/>
<dbReference type="SUPFAM" id="SSF49265">
    <property type="entry name" value="Fibronectin type III"/>
    <property type="match status" value="1"/>
</dbReference>
<dbReference type="GO" id="GO:0005886">
    <property type="term" value="C:plasma membrane"/>
    <property type="evidence" value="ECO:0007669"/>
    <property type="project" value="TreeGrafter"/>
</dbReference>
<dbReference type="InterPro" id="IPR013162">
    <property type="entry name" value="CD80_C2-set"/>
</dbReference>
<dbReference type="PROSITE" id="PS50853">
    <property type="entry name" value="FN3"/>
    <property type="match status" value="1"/>
</dbReference>
<feature type="region of interest" description="Disordered" evidence="6">
    <location>
        <begin position="1016"/>
        <end position="1048"/>
    </location>
</feature>
<feature type="compositionally biased region" description="Gly residues" evidence="6">
    <location>
        <begin position="1129"/>
        <end position="1141"/>
    </location>
</feature>
<feature type="signal peptide" evidence="8">
    <location>
        <begin position="1"/>
        <end position="18"/>
    </location>
</feature>
<dbReference type="PROSITE" id="PS50835">
    <property type="entry name" value="IG_LIKE"/>
    <property type="match status" value="7"/>
</dbReference>
<dbReference type="InterPro" id="IPR036179">
    <property type="entry name" value="Ig-like_dom_sf"/>
</dbReference>
<dbReference type="InterPro" id="IPR003599">
    <property type="entry name" value="Ig_sub"/>
</dbReference>
<evidence type="ECO:0000259" key="9">
    <source>
        <dbReference type="PROSITE" id="PS50835"/>
    </source>
</evidence>
<evidence type="ECO:0000256" key="2">
    <source>
        <dbReference type="ARBA" id="ARBA00023136"/>
    </source>
</evidence>
<dbReference type="Proteomes" id="UP000502823">
    <property type="component" value="Unassembled WGS sequence"/>
</dbReference>
<dbReference type="SUPFAM" id="SSF48726">
    <property type="entry name" value="Immunoglobulin"/>
    <property type="match status" value="7"/>
</dbReference>
<dbReference type="InterPro" id="IPR007110">
    <property type="entry name" value="Ig-like_dom"/>
</dbReference>
<evidence type="ECO:0000256" key="8">
    <source>
        <dbReference type="SAM" id="SignalP"/>
    </source>
</evidence>
<comment type="subcellular location">
    <subcellularLocation>
        <location evidence="1">Membrane</location>
        <topology evidence="1">Single-pass type I membrane protein</topology>
    </subcellularLocation>
</comment>
<keyword evidence="7" id="KW-1133">Transmembrane helix</keyword>
<feature type="domain" description="Ig-like" evidence="9">
    <location>
        <begin position="514"/>
        <end position="622"/>
    </location>
</feature>
<proteinExistence type="predicted"/>
<dbReference type="InterPro" id="IPR036116">
    <property type="entry name" value="FN3_sf"/>
</dbReference>
<dbReference type="Pfam" id="PF00041">
    <property type="entry name" value="fn3"/>
    <property type="match status" value="1"/>
</dbReference>
<evidence type="ECO:0000256" key="5">
    <source>
        <dbReference type="ARBA" id="ARBA00023319"/>
    </source>
</evidence>
<dbReference type="Pfam" id="PF13895">
    <property type="entry name" value="Ig_2"/>
    <property type="match status" value="1"/>
</dbReference>
<dbReference type="SMART" id="SM00060">
    <property type="entry name" value="FN3"/>
    <property type="match status" value="1"/>
</dbReference>
<evidence type="ECO:0000313" key="11">
    <source>
        <dbReference type="EMBL" id="GFG30073.1"/>
    </source>
</evidence>
<dbReference type="OrthoDB" id="5857426at2759"/>
<keyword evidence="7" id="KW-0812">Transmembrane</keyword>
<evidence type="ECO:0000259" key="10">
    <source>
        <dbReference type="PROSITE" id="PS50853"/>
    </source>
</evidence>
<dbReference type="Pfam" id="PF13927">
    <property type="entry name" value="Ig_3"/>
    <property type="match status" value="4"/>
</dbReference>
<dbReference type="FunCoup" id="A0A6L2PC10">
    <property type="interactions" value="83"/>
</dbReference>
<dbReference type="Gene3D" id="2.60.40.10">
    <property type="entry name" value="Immunoglobulins"/>
    <property type="match status" value="8"/>
</dbReference>
<keyword evidence="8" id="KW-0732">Signal</keyword>
<feature type="region of interest" description="Disordered" evidence="6">
    <location>
        <begin position="1127"/>
        <end position="1152"/>
    </location>
</feature>
<dbReference type="GO" id="GO:0005911">
    <property type="term" value="C:cell-cell junction"/>
    <property type="evidence" value="ECO:0007669"/>
    <property type="project" value="TreeGrafter"/>
</dbReference>
<gene>
    <name evidence="11" type="ORF">Cfor_09214</name>
</gene>
<sequence>MNLMRFTVLSVTAGSVMTEEVKDTREGENVTLECRFPPQLVSGGQENTTFYWARDNKHYKDNVAIHHALLDPNYRVDFKPDQGRYDLRITNASYDRDNGKFECYVKASGSGRIIHYQAFALTVLTPPGPPQILPGINPTSTEGKTTELTCSSTGGSPVPVIKWYKDGNTYPLEAETRPGNTRDSVTTAVLTLTPSRGDDGAAYRCVVWNRAMPEGSKLDARVTLNVNYFPRVEVGPENPLRVERDATANLQCDVDAKPKVNKVRWMRNGRFIATALTHTIHHVTVDDAGKYTCTADNGLGQSGENEIMLDVLYPPVVTIEAGAGSVNHKEAEDGETLVVRCNVSANPSPITVEWLRDGHPGFRQSGSVLRIERVSSETAGSYTCRAINILNPSSQPRRRIERIGNASITILVRHKPGRAQISPSKPVAAEGTGITLTCSANPPGWPAPQYRWWRDGDHLSGSSNSGAATVLATGQKYTIPSAHLGSEGKYQCQATNEMGHGDPASVTLVVHQPPRFLAKLQPHVTRRVGDSEFSATCGAQGKPKPSIRWLKDGHEIISDPRLYDISTDESEGRNSVFTVQSTLRFLGHSRPEGNQLLPADRGLYSCAFENEVKKAESSMHLRIEHEPIVLHQYNKVASDLRETAEVVCRVQAYPRPEFQWNYGTNTAPLLTSNEGHYELNMTTESGDIYTSILKISNIREADYGQYTCRVANSLGTIRTGIYLQPKGPPEHPASIKATEVGHSYVTLLWEPGFDGGHQNTKYFVSYRRVLASAGDERVAADCYGTTGMIPRRSNGEGWQEFDCQRNNPCNVTSLEQHQTYVFKVKAVNTKGHSNYSDEVVAVTKVDRIPEPQHVTFDPASHTLSVNVGATCLQLVAVVEASVDNTDSPTSWRVVDKIPMPGGPTPTRKEATIMSLGSYGSQQASVGRSLGADEGPGERSAMATHQTTSRVRVKLCLHAEHDHCSDYRDADIGASYIKEAAAINTPILIAIIVSCVVFVLFAGLLFMFCRCKRNQHKKGSGKDYEMESTVHPSLVTQQPPPPYYPSSGLENKALEHSLDLALDDPAKSPVYASQNGYGYHGNPPQGPQGHNINGVNMGYMDNSYSNSNNGGSVNSQDSLWQMKLAAAGSNSGGGNAVPGTGGTPDHHHRSGVGGGQYGYDPLTHGGYGAVDDYAPYPHITSVPGDMDYQQRPTGGNIIPQRQDYGSDPYAAVHKPKKRMDQHIDSPYHDVSGLPDPYMDQLDCDDSKPQHISLSFDESLESGYSTPNSRSRRVIHAGYTILKDPITLLQEALKTLTSRIVKWELHRIASSAAEFMFLKPIVLDKTVVGNAKVLEILV</sequence>
<name>A0A6L2PC10_COPFO</name>
<feature type="transmembrane region" description="Helical" evidence="7">
    <location>
        <begin position="986"/>
        <end position="1007"/>
    </location>
</feature>
<protein>
    <recommendedName>
        <fullName evidence="13">Hemicentin-2</fullName>
    </recommendedName>
</protein>
<dbReference type="InterPro" id="IPR013783">
    <property type="entry name" value="Ig-like_fold"/>
</dbReference>
<dbReference type="InterPro" id="IPR051275">
    <property type="entry name" value="Cell_adhesion_signaling"/>
</dbReference>
<reference evidence="12" key="1">
    <citation type="submission" date="2020-01" db="EMBL/GenBank/DDBJ databases">
        <title>Draft genome sequence of the Termite Coptotermes fromosanus.</title>
        <authorList>
            <person name="Itakura S."/>
            <person name="Yosikawa Y."/>
            <person name="Umezawa K."/>
        </authorList>
    </citation>
    <scope>NUCLEOTIDE SEQUENCE [LARGE SCALE GENOMIC DNA]</scope>
</reference>
<evidence type="ECO:0008006" key="13">
    <source>
        <dbReference type="Google" id="ProtNLM"/>
    </source>
</evidence>
<dbReference type="CDD" id="cd00096">
    <property type="entry name" value="Ig"/>
    <property type="match status" value="2"/>
</dbReference>
<dbReference type="PANTHER" id="PTHR11640:SF134">
    <property type="entry name" value="ECHINOID, ISOFORM A-RELATED"/>
    <property type="match status" value="1"/>
</dbReference>
<feature type="domain" description="Ig-like" evidence="9">
    <location>
        <begin position="26"/>
        <end position="120"/>
    </location>
</feature>
<feature type="domain" description="Fibronectin type-III" evidence="10">
    <location>
        <begin position="731"/>
        <end position="846"/>
    </location>
</feature>
<feature type="region of interest" description="Disordered" evidence="6">
    <location>
        <begin position="926"/>
        <end position="945"/>
    </location>
</feature>
<dbReference type="Pfam" id="PF08205">
    <property type="entry name" value="C2-set_2"/>
    <property type="match status" value="1"/>
</dbReference>
<feature type="domain" description="Ig-like" evidence="9">
    <location>
        <begin position="130"/>
        <end position="223"/>
    </location>
</feature>
<dbReference type="SMART" id="SM00409">
    <property type="entry name" value="IG"/>
    <property type="match status" value="7"/>
</dbReference>
<organism evidence="11 12">
    <name type="scientific">Coptotermes formosanus</name>
    <name type="common">Formosan subterranean termite</name>
    <dbReference type="NCBI Taxonomy" id="36987"/>
    <lineage>
        <taxon>Eukaryota</taxon>
        <taxon>Metazoa</taxon>
        <taxon>Ecdysozoa</taxon>
        <taxon>Arthropoda</taxon>
        <taxon>Hexapoda</taxon>
        <taxon>Insecta</taxon>
        <taxon>Pterygota</taxon>
        <taxon>Neoptera</taxon>
        <taxon>Polyneoptera</taxon>
        <taxon>Dictyoptera</taxon>
        <taxon>Blattodea</taxon>
        <taxon>Blattoidea</taxon>
        <taxon>Termitoidae</taxon>
        <taxon>Rhinotermitidae</taxon>
        <taxon>Coptotermes</taxon>
    </lineage>
</organism>
<dbReference type="CDD" id="cd00063">
    <property type="entry name" value="FN3"/>
    <property type="match status" value="1"/>
</dbReference>
<keyword evidence="2 7" id="KW-0472">Membrane</keyword>
<dbReference type="EMBL" id="BLKM01000195">
    <property type="protein sequence ID" value="GFG30073.1"/>
    <property type="molecule type" value="Genomic_DNA"/>
</dbReference>
<accession>A0A6L2PC10</accession>
<dbReference type="GO" id="GO:0098609">
    <property type="term" value="P:cell-cell adhesion"/>
    <property type="evidence" value="ECO:0007669"/>
    <property type="project" value="TreeGrafter"/>
</dbReference>
<keyword evidence="3" id="KW-1015">Disulfide bond</keyword>
<evidence type="ECO:0000256" key="6">
    <source>
        <dbReference type="SAM" id="MobiDB-lite"/>
    </source>
</evidence>
<evidence type="ECO:0000256" key="1">
    <source>
        <dbReference type="ARBA" id="ARBA00004479"/>
    </source>
</evidence>
<feature type="domain" description="Ig-like" evidence="9">
    <location>
        <begin position="230"/>
        <end position="310"/>
    </location>
</feature>
<dbReference type="GO" id="GO:0050839">
    <property type="term" value="F:cell adhesion molecule binding"/>
    <property type="evidence" value="ECO:0007669"/>
    <property type="project" value="TreeGrafter"/>
</dbReference>
<dbReference type="InterPro" id="IPR003961">
    <property type="entry name" value="FN3_dom"/>
</dbReference>
<keyword evidence="5" id="KW-0393">Immunoglobulin domain</keyword>
<dbReference type="InterPro" id="IPR003598">
    <property type="entry name" value="Ig_sub2"/>
</dbReference>
<feature type="domain" description="Ig-like" evidence="9">
    <location>
        <begin position="314"/>
        <end position="401"/>
    </location>
</feature>
<feature type="domain" description="Ig-like" evidence="9">
    <location>
        <begin position="416"/>
        <end position="507"/>
    </location>
</feature>
<keyword evidence="12" id="KW-1185">Reference proteome</keyword>
<evidence type="ECO:0000256" key="3">
    <source>
        <dbReference type="ARBA" id="ARBA00023157"/>
    </source>
</evidence>
<feature type="chain" id="PRO_5026832552" description="Hemicentin-2" evidence="8">
    <location>
        <begin position="19"/>
        <end position="1336"/>
    </location>
</feature>
<evidence type="ECO:0000256" key="4">
    <source>
        <dbReference type="ARBA" id="ARBA00023180"/>
    </source>
</evidence>
<feature type="domain" description="Ig-like" evidence="9">
    <location>
        <begin position="627"/>
        <end position="724"/>
    </location>
</feature>
<comment type="caution">
    <text evidence="11">The sequence shown here is derived from an EMBL/GenBank/DDBJ whole genome shotgun (WGS) entry which is preliminary data.</text>
</comment>
<keyword evidence="4" id="KW-0325">Glycoprotein</keyword>
<evidence type="ECO:0000313" key="12">
    <source>
        <dbReference type="Proteomes" id="UP000502823"/>
    </source>
</evidence>
<evidence type="ECO:0000256" key="7">
    <source>
        <dbReference type="SAM" id="Phobius"/>
    </source>
</evidence>
<dbReference type="PANTHER" id="PTHR11640">
    <property type="entry name" value="NEPHRIN"/>
    <property type="match status" value="1"/>
</dbReference>
<dbReference type="SMART" id="SM00408">
    <property type="entry name" value="IGc2"/>
    <property type="match status" value="7"/>
</dbReference>